<dbReference type="EMBL" id="CP013661">
    <property type="protein sequence ID" value="ALS78763.1"/>
    <property type="molecule type" value="Genomic_DNA"/>
</dbReference>
<protein>
    <recommendedName>
        <fullName evidence="6">GGDEF domain-containing protein</fullName>
    </recommendedName>
</protein>
<evidence type="ECO:0000313" key="8">
    <source>
        <dbReference type="Proteomes" id="UP000065533"/>
    </source>
</evidence>
<dbReference type="SUPFAM" id="SSF55073">
    <property type="entry name" value="Nucleotide cyclase"/>
    <property type="match status" value="1"/>
</dbReference>
<evidence type="ECO:0000259" key="6">
    <source>
        <dbReference type="PROSITE" id="PS50887"/>
    </source>
</evidence>
<dbReference type="PROSITE" id="PS50887">
    <property type="entry name" value="GGDEF"/>
    <property type="match status" value="1"/>
</dbReference>
<evidence type="ECO:0000256" key="2">
    <source>
        <dbReference type="ARBA" id="ARBA00022475"/>
    </source>
</evidence>
<keyword evidence="3" id="KW-0812">Transmembrane</keyword>
<name>A0ABM5WWP2_9BACL</name>
<dbReference type="InterPro" id="IPR000160">
    <property type="entry name" value="GGDEF_dom"/>
</dbReference>
<dbReference type="PANTHER" id="PTHR45138">
    <property type="entry name" value="REGULATORY COMPONENTS OF SENSORY TRANSDUCTION SYSTEM"/>
    <property type="match status" value="1"/>
</dbReference>
<dbReference type="InterPro" id="IPR033479">
    <property type="entry name" value="dCache_1"/>
</dbReference>
<organism evidence="7 8">
    <name type="scientific">Planococcus kocurii</name>
    <dbReference type="NCBI Taxonomy" id="1374"/>
    <lineage>
        <taxon>Bacteria</taxon>
        <taxon>Bacillati</taxon>
        <taxon>Bacillota</taxon>
        <taxon>Bacilli</taxon>
        <taxon>Bacillales</taxon>
        <taxon>Caryophanaceae</taxon>
        <taxon>Planococcus</taxon>
    </lineage>
</organism>
<proteinExistence type="predicted"/>
<evidence type="ECO:0000256" key="4">
    <source>
        <dbReference type="ARBA" id="ARBA00022989"/>
    </source>
</evidence>
<dbReference type="Gene3D" id="3.30.70.270">
    <property type="match status" value="1"/>
</dbReference>
<dbReference type="NCBIfam" id="TIGR00254">
    <property type="entry name" value="GGDEF"/>
    <property type="match status" value="1"/>
</dbReference>
<accession>A0ABM5WWP2</accession>
<dbReference type="InterPro" id="IPR050469">
    <property type="entry name" value="Diguanylate_Cyclase"/>
</dbReference>
<dbReference type="Proteomes" id="UP000065533">
    <property type="component" value="Chromosome"/>
</dbReference>
<evidence type="ECO:0000256" key="5">
    <source>
        <dbReference type="ARBA" id="ARBA00023136"/>
    </source>
</evidence>
<feature type="domain" description="GGDEF" evidence="6">
    <location>
        <begin position="399"/>
        <end position="529"/>
    </location>
</feature>
<keyword evidence="2" id="KW-1003">Cell membrane</keyword>
<reference evidence="7" key="1">
    <citation type="submission" date="2016-01" db="EMBL/GenBank/DDBJ databases">
        <title>Complete genome of Planococcus kocurri type strain.</title>
        <authorList>
            <person name="See-Too W.S."/>
        </authorList>
    </citation>
    <scope>NUCLEOTIDE SEQUENCE [LARGE SCALE GENOMIC DNA]</scope>
    <source>
        <strain evidence="7">ATCC 43650</strain>
    </source>
</reference>
<evidence type="ECO:0000313" key="7">
    <source>
        <dbReference type="EMBL" id="ALS78763.1"/>
    </source>
</evidence>
<sequence>MRKTFTTRKVSLATLLSLLVSVSVISTLLILTISTYHSNKESLTSTYLALNFSKAKKMSHSVDSLFISMRTHLKSTAEFLEDHEEMTDPEIQEQLELLRVSSGYFNSLSWVDETGVIRVNSPGGIGLQGTKITSGVTKDVLDARVPMLTKPYVGPSNQLLVLMSQPIYSNNGTYRGMIGGTIYLQKENALNQILDNEASDTSGSHYYVVGPNGILLFHPQSQRIGENFYEHSLVRKIAEGKSGTEIAENAIGVSMLSAYSYVPEAGWGIVQQTPYSFVENLLLTELRQLLMKVLVPFLFLLLLSILIARKLAAPFNRLGTLVNRLAEGKPIFQSEKEVLTEAHWNREADLLTKSVGLAFETIEKNNLQLTQSAQTDSLTGLLNRRNLDEVLSIWSAESRLFSLLVLDIDHFKSVNDTYGHQVGDKVLKMMAETLCTVVRKNDVCFRYGGEEFVILLPHTDSQSAYNVAEKIRGKVEKTNYIPNKTITVSIGISEYPAQTNSVTEIFGFADSALFTSKVAGRNRITIYSS</sequence>
<dbReference type="Pfam" id="PF00990">
    <property type="entry name" value="GGDEF"/>
    <property type="match status" value="1"/>
</dbReference>
<evidence type="ECO:0000256" key="3">
    <source>
        <dbReference type="ARBA" id="ARBA00022692"/>
    </source>
</evidence>
<dbReference type="RefSeq" id="WP_058385422.1">
    <property type="nucleotide sequence ID" value="NZ_CP013661.2"/>
</dbReference>
<dbReference type="Pfam" id="PF02743">
    <property type="entry name" value="dCache_1"/>
    <property type="match status" value="1"/>
</dbReference>
<comment type="subcellular location">
    <subcellularLocation>
        <location evidence="1">Cell membrane</location>
        <topology evidence="1">Multi-pass membrane protein</topology>
    </subcellularLocation>
</comment>
<gene>
    <name evidence="7" type="ORF">AUO94_08890</name>
</gene>
<dbReference type="SUPFAM" id="SSF103190">
    <property type="entry name" value="Sensory domain-like"/>
    <property type="match status" value="1"/>
</dbReference>
<keyword evidence="4" id="KW-1133">Transmembrane helix</keyword>
<dbReference type="InterPro" id="IPR043128">
    <property type="entry name" value="Rev_trsase/Diguanyl_cyclase"/>
</dbReference>
<evidence type="ECO:0000256" key="1">
    <source>
        <dbReference type="ARBA" id="ARBA00004651"/>
    </source>
</evidence>
<dbReference type="PANTHER" id="PTHR45138:SF9">
    <property type="entry name" value="DIGUANYLATE CYCLASE DGCM-RELATED"/>
    <property type="match status" value="1"/>
</dbReference>
<dbReference type="CDD" id="cd01949">
    <property type="entry name" value="GGDEF"/>
    <property type="match status" value="1"/>
</dbReference>
<dbReference type="InterPro" id="IPR029151">
    <property type="entry name" value="Sensor-like_sf"/>
</dbReference>
<dbReference type="SMART" id="SM00267">
    <property type="entry name" value="GGDEF"/>
    <property type="match status" value="1"/>
</dbReference>
<dbReference type="InterPro" id="IPR029787">
    <property type="entry name" value="Nucleotide_cyclase"/>
</dbReference>
<keyword evidence="8" id="KW-1185">Reference proteome</keyword>
<keyword evidence="5" id="KW-0472">Membrane</keyword>
<dbReference type="CDD" id="cd18773">
    <property type="entry name" value="PDC1_HK_sensor"/>
    <property type="match status" value="1"/>
</dbReference>
<dbReference type="Gene3D" id="3.30.450.20">
    <property type="entry name" value="PAS domain"/>
    <property type="match status" value="2"/>
</dbReference>